<dbReference type="Gramene" id="OIS98892">
    <property type="protein sequence ID" value="OIS98892"/>
    <property type="gene ID" value="A4A49_02415"/>
</dbReference>
<dbReference type="Pfam" id="PF04520">
    <property type="entry name" value="Senescence_reg"/>
    <property type="match status" value="1"/>
</dbReference>
<accession>A0A1J6I1F7</accession>
<dbReference type="InterPro" id="IPR007608">
    <property type="entry name" value="Senescence_reg_S40"/>
</dbReference>
<dbReference type="EMBL" id="MJEQ01037191">
    <property type="protein sequence ID" value="OIS98892.1"/>
    <property type="molecule type" value="Genomic_DNA"/>
</dbReference>
<proteinExistence type="inferred from homology"/>
<comment type="caution">
    <text evidence="3">The sequence shown here is derived from an EMBL/GenBank/DDBJ whole genome shotgun (WGS) entry which is preliminary data.</text>
</comment>
<keyword evidence="2" id="KW-0472">Membrane</keyword>
<gene>
    <name evidence="3" type="ORF">A4A49_02415</name>
</gene>
<name>A0A1J6I1F7_NICAT</name>
<dbReference type="STRING" id="49451.A0A1J6I1F7"/>
<organism evidence="3 4">
    <name type="scientific">Nicotiana attenuata</name>
    <name type="common">Coyote tobacco</name>
    <dbReference type="NCBI Taxonomy" id="49451"/>
    <lineage>
        <taxon>Eukaryota</taxon>
        <taxon>Viridiplantae</taxon>
        <taxon>Streptophyta</taxon>
        <taxon>Embryophyta</taxon>
        <taxon>Tracheophyta</taxon>
        <taxon>Spermatophyta</taxon>
        <taxon>Magnoliopsida</taxon>
        <taxon>eudicotyledons</taxon>
        <taxon>Gunneridae</taxon>
        <taxon>Pentapetalae</taxon>
        <taxon>asterids</taxon>
        <taxon>lamiids</taxon>
        <taxon>Solanales</taxon>
        <taxon>Solanaceae</taxon>
        <taxon>Nicotianoideae</taxon>
        <taxon>Nicotianeae</taxon>
        <taxon>Nicotiana</taxon>
    </lineage>
</organism>
<dbReference type="Proteomes" id="UP000187609">
    <property type="component" value="Unassembled WGS sequence"/>
</dbReference>
<dbReference type="OMA" id="ERMACGY"/>
<evidence type="ECO:0000256" key="1">
    <source>
        <dbReference type="ARBA" id="ARBA00034773"/>
    </source>
</evidence>
<evidence type="ECO:0000313" key="4">
    <source>
        <dbReference type="Proteomes" id="UP000187609"/>
    </source>
</evidence>
<dbReference type="AlphaFoldDB" id="A0A1J6I1F7"/>
<dbReference type="PANTHER" id="PTHR33083">
    <property type="entry name" value="EXPRESSED PROTEIN"/>
    <property type="match status" value="1"/>
</dbReference>
<comment type="similarity">
    <text evidence="1">Belongs to the senescence regulator S40 family.</text>
</comment>
<evidence type="ECO:0008006" key="5">
    <source>
        <dbReference type="Google" id="ProtNLM"/>
    </source>
</evidence>
<reference evidence="3" key="1">
    <citation type="submission" date="2016-11" db="EMBL/GenBank/DDBJ databases">
        <title>The genome of Nicotiana attenuata.</title>
        <authorList>
            <person name="Xu S."/>
            <person name="Brockmoeller T."/>
            <person name="Gaquerel E."/>
            <person name="Navarro A."/>
            <person name="Kuhl H."/>
            <person name="Gase K."/>
            <person name="Ling Z."/>
            <person name="Zhou W."/>
            <person name="Kreitzer C."/>
            <person name="Stanke M."/>
            <person name="Tang H."/>
            <person name="Lyons E."/>
            <person name="Pandey P."/>
            <person name="Pandey S.P."/>
            <person name="Timmermann B."/>
            <person name="Baldwin I.T."/>
        </authorList>
    </citation>
    <scope>NUCLEOTIDE SEQUENCE [LARGE SCALE GENOMIC DNA]</scope>
    <source>
        <strain evidence="3">UT</strain>
    </source>
</reference>
<keyword evidence="4" id="KW-1185">Reference proteome</keyword>
<keyword evidence="2" id="KW-1133">Transmembrane helix</keyword>
<dbReference type="PANTHER" id="PTHR33083:SF49">
    <property type="entry name" value="SENESCENCE REGULATOR"/>
    <property type="match status" value="1"/>
</dbReference>
<sequence length="180" mass="21132">MSLLTTILFNHFFNIFSNHLLPSFSYKFLSFFSLILIPFPTIFISHFPMAEEFQESEVIFQENIIKDEVDERNEEYYDFQNTKKLPKRKKQKRISNSVPVNIPENLSRNNSWVKYVENDLDFLEDESDGEMVPPHVIIGRRIAGKMMTFSVCTGYGRTLKGRDLSQVRNSILRMTGFLET</sequence>
<evidence type="ECO:0000256" key="2">
    <source>
        <dbReference type="SAM" id="Phobius"/>
    </source>
</evidence>
<feature type="transmembrane region" description="Helical" evidence="2">
    <location>
        <begin position="24"/>
        <end position="44"/>
    </location>
</feature>
<keyword evidence="2" id="KW-0812">Transmembrane</keyword>
<dbReference type="GO" id="GO:0010150">
    <property type="term" value="P:leaf senescence"/>
    <property type="evidence" value="ECO:0007669"/>
    <property type="project" value="UniProtKB-ARBA"/>
</dbReference>
<evidence type="ECO:0000313" key="3">
    <source>
        <dbReference type="EMBL" id="OIS98892.1"/>
    </source>
</evidence>
<protein>
    <recommendedName>
        <fullName evidence="5">Senescence regulator</fullName>
    </recommendedName>
</protein>